<dbReference type="WBParaSite" id="jg26727">
    <property type="protein sequence ID" value="jg26727"/>
    <property type="gene ID" value="jg26727"/>
</dbReference>
<organism evidence="2 3">
    <name type="scientific">Ditylenchus dipsaci</name>
    <dbReference type="NCBI Taxonomy" id="166011"/>
    <lineage>
        <taxon>Eukaryota</taxon>
        <taxon>Metazoa</taxon>
        <taxon>Ecdysozoa</taxon>
        <taxon>Nematoda</taxon>
        <taxon>Chromadorea</taxon>
        <taxon>Rhabditida</taxon>
        <taxon>Tylenchina</taxon>
        <taxon>Tylenchomorpha</taxon>
        <taxon>Sphaerularioidea</taxon>
        <taxon>Anguinidae</taxon>
        <taxon>Anguininae</taxon>
        <taxon>Ditylenchus</taxon>
    </lineage>
</organism>
<feature type="region of interest" description="Disordered" evidence="1">
    <location>
        <begin position="72"/>
        <end position="117"/>
    </location>
</feature>
<accession>A0A915E5L6</accession>
<sequence>MEGRVGGGIEAIYNNLKGKSVILIAHRLSTVEKADKIVVISKGVVEQIGSHDELLNQDGIYRSLVQRQMIGGGNGAKSPAAASTPSIPRKQTVGSRPQSEAGASGMPGGTQTLSISPRSMAHSLLATSFTQSTSSLQSK</sequence>
<protein>
    <submittedName>
        <fullName evidence="3">p-glycoprotein</fullName>
    </submittedName>
</protein>
<name>A0A915E5L6_9BILA</name>
<dbReference type="InterPro" id="IPR027417">
    <property type="entry name" value="P-loop_NTPase"/>
</dbReference>
<dbReference type="SUPFAM" id="SSF52540">
    <property type="entry name" value="P-loop containing nucleoside triphosphate hydrolases"/>
    <property type="match status" value="1"/>
</dbReference>
<evidence type="ECO:0000313" key="3">
    <source>
        <dbReference type="WBParaSite" id="jg26727"/>
    </source>
</evidence>
<dbReference type="InterPro" id="IPR039421">
    <property type="entry name" value="Type_1_exporter"/>
</dbReference>
<dbReference type="PANTHER" id="PTHR43394">
    <property type="entry name" value="ATP-DEPENDENT PERMEASE MDL1, MITOCHONDRIAL"/>
    <property type="match status" value="1"/>
</dbReference>
<evidence type="ECO:0000313" key="2">
    <source>
        <dbReference type="Proteomes" id="UP000887574"/>
    </source>
</evidence>
<dbReference type="Proteomes" id="UP000887574">
    <property type="component" value="Unplaced"/>
</dbReference>
<keyword evidence="2" id="KW-1185">Reference proteome</keyword>
<dbReference type="GO" id="GO:0015421">
    <property type="term" value="F:ABC-type oligopeptide transporter activity"/>
    <property type="evidence" value="ECO:0007669"/>
    <property type="project" value="TreeGrafter"/>
</dbReference>
<dbReference type="PANTHER" id="PTHR43394:SF19">
    <property type="entry name" value="ABC TRANSPORTER B FAMILY"/>
    <property type="match status" value="1"/>
</dbReference>
<dbReference type="AlphaFoldDB" id="A0A915E5L6"/>
<proteinExistence type="predicted"/>
<evidence type="ECO:0000256" key="1">
    <source>
        <dbReference type="SAM" id="MobiDB-lite"/>
    </source>
</evidence>
<dbReference type="Gene3D" id="3.40.50.300">
    <property type="entry name" value="P-loop containing nucleotide triphosphate hydrolases"/>
    <property type="match status" value="1"/>
</dbReference>
<reference evidence="3" key="1">
    <citation type="submission" date="2022-11" db="UniProtKB">
        <authorList>
            <consortium name="WormBaseParasite"/>
        </authorList>
    </citation>
    <scope>IDENTIFICATION</scope>
</reference>